<keyword evidence="6 9" id="KW-0812">Transmembrane</keyword>
<keyword evidence="7 9" id="KW-1133">Transmembrane helix</keyword>
<dbReference type="RefSeq" id="WP_209592631.1">
    <property type="nucleotide sequence ID" value="NZ_JAGJCF010000001.1"/>
</dbReference>
<dbReference type="EMBL" id="JAGJCF010000001">
    <property type="protein sequence ID" value="MBP0614208.1"/>
    <property type="molecule type" value="Genomic_DNA"/>
</dbReference>
<comment type="subcellular location">
    <subcellularLocation>
        <location evidence="10">Cell inner membrane</location>
        <topology evidence="10">Multi-pass membrane protein</topology>
    </subcellularLocation>
    <subcellularLocation>
        <location evidence="1 9">Cell membrane</location>
        <topology evidence="1 9">Multi-pass membrane protein</topology>
    </subcellularLocation>
</comment>
<evidence type="ECO:0000256" key="8">
    <source>
        <dbReference type="ARBA" id="ARBA00023136"/>
    </source>
</evidence>
<evidence type="ECO:0000256" key="2">
    <source>
        <dbReference type="ARBA" id="ARBA00007069"/>
    </source>
</evidence>
<dbReference type="PANTHER" id="PTHR30425:SF1">
    <property type="entry name" value="PHOSPHATE TRANSPORT SYSTEM PERMEASE PROTEIN PSTC"/>
    <property type="match status" value="1"/>
</dbReference>
<dbReference type="PANTHER" id="PTHR30425">
    <property type="entry name" value="PHOSPHATE TRANSPORT SYSTEM PERMEASE PROTEIN PST"/>
    <property type="match status" value="1"/>
</dbReference>
<keyword evidence="3 9" id="KW-0813">Transport</keyword>
<evidence type="ECO:0000256" key="6">
    <source>
        <dbReference type="ARBA" id="ARBA00022692"/>
    </source>
</evidence>
<dbReference type="Pfam" id="PF00528">
    <property type="entry name" value="BPD_transp_1"/>
    <property type="match status" value="1"/>
</dbReference>
<dbReference type="NCBIfam" id="TIGR02138">
    <property type="entry name" value="phosphate_pstC"/>
    <property type="match status" value="1"/>
</dbReference>
<reference evidence="12 13" key="1">
    <citation type="submission" date="2021-04" db="EMBL/GenBank/DDBJ databases">
        <title>Whole genome sequence of Jiella sp. KSK16Y-1.</title>
        <authorList>
            <person name="Tuo L."/>
        </authorList>
    </citation>
    <scope>NUCLEOTIDE SEQUENCE [LARGE SCALE GENOMIC DNA]</scope>
    <source>
        <strain evidence="12 13">KSK16Y-1</strain>
    </source>
</reference>
<evidence type="ECO:0000256" key="4">
    <source>
        <dbReference type="ARBA" id="ARBA00022475"/>
    </source>
</evidence>
<dbReference type="InterPro" id="IPR000515">
    <property type="entry name" value="MetI-like"/>
</dbReference>
<name>A0ABS4BBS7_9HYPH</name>
<protein>
    <recommendedName>
        <fullName evidence="10">Phosphate transport system permease protein</fullName>
    </recommendedName>
</protein>
<accession>A0ABS4BBS7</accession>
<evidence type="ECO:0000259" key="11">
    <source>
        <dbReference type="PROSITE" id="PS50928"/>
    </source>
</evidence>
<evidence type="ECO:0000256" key="7">
    <source>
        <dbReference type="ARBA" id="ARBA00022989"/>
    </source>
</evidence>
<organism evidence="12 13">
    <name type="scientific">Jiella mangrovi</name>
    <dbReference type="NCBI Taxonomy" id="2821407"/>
    <lineage>
        <taxon>Bacteria</taxon>
        <taxon>Pseudomonadati</taxon>
        <taxon>Pseudomonadota</taxon>
        <taxon>Alphaproteobacteria</taxon>
        <taxon>Hyphomicrobiales</taxon>
        <taxon>Aurantimonadaceae</taxon>
        <taxon>Jiella</taxon>
    </lineage>
</organism>
<keyword evidence="8 9" id="KW-0472">Membrane</keyword>
<feature type="transmembrane region" description="Helical" evidence="9">
    <location>
        <begin position="287"/>
        <end position="310"/>
    </location>
</feature>
<comment type="function">
    <text evidence="10">Part of the binding-protein-dependent transport system for phosphate; probably responsible for the translocation of the substrate across the membrane.</text>
</comment>
<dbReference type="InterPro" id="IPR035906">
    <property type="entry name" value="MetI-like_sf"/>
</dbReference>
<dbReference type="PROSITE" id="PS50928">
    <property type="entry name" value="ABC_TM1"/>
    <property type="match status" value="1"/>
</dbReference>
<keyword evidence="10" id="KW-0997">Cell inner membrane</keyword>
<keyword evidence="13" id="KW-1185">Reference proteome</keyword>
<evidence type="ECO:0000256" key="9">
    <source>
        <dbReference type="RuleBase" id="RU363032"/>
    </source>
</evidence>
<feature type="transmembrane region" description="Helical" evidence="9">
    <location>
        <begin position="148"/>
        <end position="167"/>
    </location>
</feature>
<comment type="caution">
    <text evidence="12">The sequence shown here is derived from an EMBL/GenBank/DDBJ whole genome shotgun (WGS) entry which is preliminary data.</text>
</comment>
<proteinExistence type="inferred from homology"/>
<dbReference type="CDD" id="cd06261">
    <property type="entry name" value="TM_PBP2"/>
    <property type="match status" value="1"/>
</dbReference>
<gene>
    <name evidence="12" type="primary">pstC</name>
    <name evidence="12" type="ORF">J6595_01210</name>
</gene>
<feature type="transmembrane region" description="Helical" evidence="9">
    <location>
        <begin position="75"/>
        <end position="106"/>
    </location>
</feature>
<dbReference type="SUPFAM" id="SSF161098">
    <property type="entry name" value="MetI-like"/>
    <property type="match status" value="1"/>
</dbReference>
<comment type="similarity">
    <text evidence="2 10">Belongs to the binding-protein-dependent transport system permease family. CysTW subfamily.</text>
</comment>
<dbReference type="Gene3D" id="1.10.3720.10">
    <property type="entry name" value="MetI-like"/>
    <property type="match status" value="1"/>
</dbReference>
<keyword evidence="4" id="KW-1003">Cell membrane</keyword>
<feature type="domain" description="ABC transmembrane type-1" evidence="11">
    <location>
        <begin position="81"/>
        <end position="310"/>
    </location>
</feature>
<evidence type="ECO:0000256" key="5">
    <source>
        <dbReference type="ARBA" id="ARBA00022592"/>
    </source>
</evidence>
<evidence type="ECO:0000313" key="12">
    <source>
        <dbReference type="EMBL" id="MBP0614208.1"/>
    </source>
</evidence>
<feature type="transmembrane region" description="Helical" evidence="9">
    <location>
        <begin position="118"/>
        <end position="142"/>
    </location>
</feature>
<evidence type="ECO:0000313" key="13">
    <source>
        <dbReference type="Proteomes" id="UP000678276"/>
    </source>
</evidence>
<dbReference type="InterPro" id="IPR011864">
    <property type="entry name" value="Phosphate_PstC"/>
</dbReference>
<feature type="transmembrane region" description="Helical" evidence="9">
    <location>
        <begin position="30"/>
        <end position="55"/>
    </location>
</feature>
<evidence type="ECO:0000256" key="10">
    <source>
        <dbReference type="RuleBase" id="RU363054"/>
    </source>
</evidence>
<feature type="transmembrane region" description="Helical" evidence="9">
    <location>
        <begin position="174"/>
        <end position="192"/>
    </location>
</feature>
<keyword evidence="5 10" id="KW-0592">Phosphate transport</keyword>
<evidence type="ECO:0000256" key="1">
    <source>
        <dbReference type="ARBA" id="ARBA00004651"/>
    </source>
</evidence>
<evidence type="ECO:0000256" key="3">
    <source>
        <dbReference type="ARBA" id="ARBA00022448"/>
    </source>
</evidence>
<sequence length="323" mass="33929">MSLAIEGNRHGRASGSGGIDADRIFHGVTFGAAAIVLAVLIGVFISLLVGAWPALRTFGLGFFVTESWNPVTEKFGALAPLYGTLVTSLIAMLIAVPVGLGIAIFLTETCPRPLRRPIGIAIELLAGIPSIIYGIWGLFVFAPFMQTVVQPAIISTLGAIPGIGFLFFGPPYGIGLLTSGLILAMMIVPFIASTAREVFLTVPSVLREAAFGMGMTRWEVNRSIIIPYVRSALVGGTMLALGRALGETMAVTFVIGNAHRIPSSILSPGTTISAAIANEFTEATAGIYTSSLIALGFVLFVITFAVLSAAQLMLRQMKKKAGE</sequence>
<dbReference type="InterPro" id="IPR051124">
    <property type="entry name" value="Phosphate_Transport_Permease"/>
</dbReference>
<dbReference type="Proteomes" id="UP000678276">
    <property type="component" value="Unassembled WGS sequence"/>
</dbReference>